<accession>A0A6L3T0K0</accession>
<dbReference type="Proteomes" id="UP000474159">
    <property type="component" value="Unassembled WGS sequence"/>
</dbReference>
<comment type="caution">
    <text evidence="1">The sequence shown here is derived from an EMBL/GenBank/DDBJ whole genome shotgun (WGS) entry which is preliminary data.</text>
</comment>
<protein>
    <recommendedName>
        <fullName evidence="3">MarR family transcriptional regulator</fullName>
    </recommendedName>
</protein>
<evidence type="ECO:0008006" key="3">
    <source>
        <dbReference type="Google" id="ProtNLM"/>
    </source>
</evidence>
<gene>
    <name evidence="1" type="ORF">F6X53_10690</name>
</gene>
<sequence length="65" mass="7008">MSLDPLSTEECRILRILDKFGPQRAIYDAASIKLRERGYAKLDAGGSVLVITDAGKEAVAALCQV</sequence>
<evidence type="ECO:0000313" key="2">
    <source>
        <dbReference type="Proteomes" id="UP000474159"/>
    </source>
</evidence>
<keyword evidence="2" id="KW-1185">Reference proteome</keyword>
<organism evidence="1 2">
    <name type="scientific">Methylobacterium soli</name>
    <dbReference type="NCBI Taxonomy" id="553447"/>
    <lineage>
        <taxon>Bacteria</taxon>
        <taxon>Pseudomonadati</taxon>
        <taxon>Pseudomonadota</taxon>
        <taxon>Alphaproteobacteria</taxon>
        <taxon>Hyphomicrobiales</taxon>
        <taxon>Methylobacteriaceae</taxon>
        <taxon>Methylobacterium</taxon>
    </lineage>
</organism>
<proteinExistence type="predicted"/>
<dbReference type="EMBL" id="VZZK01000009">
    <property type="protein sequence ID" value="KAB1079280.1"/>
    <property type="molecule type" value="Genomic_DNA"/>
</dbReference>
<evidence type="ECO:0000313" key="1">
    <source>
        <dbReference type="EMBL" id="KAB1079280.1"/>
    </source>
</evidence>
<dbReference type="AlphaFoldDB" id="A0A6L3T0K0"/>
<reference evidence="1 2" key="1">
    <citation type="submission" date="2019-09" db="EMBL/GenBank/DDBJ databases">
        <title>YIM 48816 draft genome.</title>
        <authorList>
            <person name="Jiang L."/>
        </authorList>
    </citation>
    <scope>NUCLEOTIDE SEQUENCE [LARGE SCALE GENOMIC DNA]</scope>
    <source>
        <strain evidence="1 2">YIM 48816</strain>
    </source>
</reference>
<dbReference type="RefSeq" id="WP_151000015.1">
    <property type="nucleotide sequence ID" value="NZ_BPQY01000656.1"/>
</dbReference>
<name>A0A6L3T0K0_9HYPH</name>